<proteinExistence type="predicted"/>
<dbReference type="InterPro" id="IPR029055">
    <property type="entry name" value="Ntn_hydrolases_N"/>
</dbReference>
<organism evidence="1 2">
    <name type="scientific">Sinomonas atrocyanea</name>
    <dbReference type="NCBI Taxonomy" id="37927"/>
    <lineage>
        <taxon>Bacteria</taxon>
        <taxon>Bacillati</taxon>
        <taxon>Actinomycetota</taxon>
        <taxon>Actinomycetes</taxon>
        <taxon>Micrococcales</taxon>
        <taxon>Micrococcaceae</taxon>
        <taxon>Sinomonas</taxon>
    </lineage>
</organism>
<dbReference type="SUPFAM" id="SSF56235">
    <property type="entry name" value="N-terminal nucleophile aminohydrolases (Ntn hydrolases)"/>
    <property type="match status" value="1"/>
</dbReference>
<name>A0A127A1D2_9MICC</name>
<dbReference type="Pfam" id="PF01019">
    <property type="entry name" value="G_glu_transpept"/>
    <property type="match status" value="1"/>
</dbReference>
<dbReference type="EMBL" id="CP014518">
    <property type="protein sequence ID" value="AMM32435.1"/>
    <property type="molecule type" value="Genomic_DNA"/>
</dbReference>
<dbReference type="InterPro" id="IPR043138">
    <property type="entry name" value="GGT_lsub"/>
</dbReference>
<dbReference type="STRING" id="37927.SA2016_1761"/>
<gene>
    <name evidence="1" type="ORF">SA2016_1761</name>
</gene>
<dbReference type="Gene3D" id="3.60.20.40">
    <property type="match status" value="1"/>
</dbReference>
<dbReference type="InterPro" id="IPR052896">
    <property type="entry name" value="GGT-like_enzyme"/>
</dbReference>
<dbReference type="AlphaFoldDB" id="A0A127A1D2"/>
<dbReference type="OrthoDB" id="9781342at2"/>
<dbReference type="Proteomes" id="UP000070134">
    <property type="component" value="Chromosome"/>
</dbReference>
<evidence type="ECO:0000313" key="1">
    <source>
        <dbReference type="EMBL" id="AMM32435.1"/>
    </source>
</evidence>
<dbReference type="InterPro" id="IPR043137">
    <property type="entry name" value="GGT_ssub_C"/>
</dbReference>
<accession>A0A127A1D2</accession>
<dbReference type="GO" id="GO:0016740">
    <property type="term" value="F:transferase activity"/>
    <property type="evidence" value="ECO:0007669"/>
    <property type="project" value="UniProtKB-KW"/>
</dbReference>
<dbReference type="PANTHER" id="PTHR43881:SF1">
    <property type="entry name" value="GAMMA-GLUTAMYLTRANSPEPTIDASE (AFU_ORTHOLOGUE AFUA_4G13580)"/>
    <property type="match status" value="1"/>
</dbReference>
<dbReference type="KEGG" id="satk:SA2016_1761"/>
<evidence type="ECO:0000313" key="2">
    <source>
        <dbReference type="Proteomes" id="UP000070134"/>
    </source>
</evidence>
<keyword evidence="2" id="KW-1185">Reference proteome</keyword>
<dbReference type="PANTHER" id="PTHR43881">
    <property type="entry name" value="GAMMA-GLUTAMYLTRANSPEPTIDASE (AFU_ORTHOLOGUE AFUA_4G13580)"/>
    <property type="match status" value="1"/>
</dbReference>
<dbReference type="PATRIC" id="fig|37927.3.peg.1810"/>
<dbReference type="PRINTS" id="PR01210">
    <property type="entry name" value="GGTRANSPTASE"/>
</dbReference>
<sequence>MDFTTRPELAGTFGMVSATHWIGAQAGMAMLERGGNAFDAAAAAGFALQAAEPQQNGPGGDMTLIVAEPGRPPRVLSAQGPAPAAATPAAFRALGLGHVPGTGLLAAAIPGSTLGWLTLLADHGTLALADVLGPALAVAEDGLPVTARLAAVLERMAPHFRQHWPSSAAVYAPGGQPPAAGTLLRNPALARTWRRLLEAEAGAAARGEGRADAIGAVVREWTAGFVAEAIDAFCRVPQRDSSGDAHAGLITAADLTAWRPHYEPTVSLDFRGWTVHKCGFFSQGPAFLQQLAILDAVPGFGEGALAPGTEGYLHTVLEATKLALADRDAWYGDGPDVPADELLSPAYAAARAALIGETASLELVPGSPAGRTPRLPDLVVRGGFDAAGVNGLGEPNAVRALQEATAAGGLPAADGRARTDTVHIDVVDRWGNMVSATPSGGWLSSSPVIPELGFPLGTRLQMAWLEEGLPNTLAPGRRPRTTLSPSLAVRGGDAVLAFGSPGGDQQDQWQPHFFLDVALRGAGLQEAIDAPGFHSVHSPSSFYPHEHQPGVALLEGRFGADVVEGLRRRGHRVGVAGNWEIGRLCAVARDPASGILRAGANPRGMAGYAVGR</sequence>
<keyword evidence="1" id="KW-0808">Transferase</keyword>
<protein>
    <submittedName>
        <fullName evidence="1">Gamma-glutamyltransferase</fullName>
    </submittedName>
</protein>
<dbReference type="Gene3D" id="1.10.246.130">
    <property type="match status" value="1"/>
</dbReference>
<dbReference type="RefSeq" id="WP_066497354.1">
    <property type="nucleotide sequence ID" value="NZ_BJMO01000010.1"/>
</dbReference>
<reference evidence="1 2" key="1">
    <citation type="submission" date="2016-02" db="EMBL/GenBank/DDBJ databases">
        <title>Complete genome of Sinomonas atrocyanea KCTC 3377.</title>
        <authorList>
            <person name="Kim K.M."/>
        </authorList>
    </citation>
    <scope>NUCLEOTIDE SEQUENCE [LARGE SCALE GENOMIC DNA]</scope>
    <source>
        <strain evidence="1 2">KCTC 3377</strain>
    </source>
</reference>